<accession>A0A1D6GYR1</accession>
<sequence>MGNGKVTFGEGGALTAPAWAGSPAAQWGGAERVPRQTVGAGCAQGLAACRDWSRGREGGCYLLGGERAKTSTSSTMARRGRTTKVLRRLTASLL</sequence>
<organism evidence="1">
    <name type="scientific">Zea mays</name>
    <name type="common">Maize</name>
    <dbReference type="NCBI Taxonomy" id="4577"/>
    <lineage>
        <taxon>Eukaryota</taxon>
        <taxon>Viridiplantae</taxon>
        <taxon>Streptophyta</taxon>
        <taxon>Embryophyta</taxon>
        <taxon>Tracheophyta</taxon>
        <taxon>Spermatophyta</taxon>
        <taxon>Magnoliopsida</taxon>
        <taxon>Liliopsida</taxon>
        <taxon>Poales</taxon>
        <taxon>Poaceae</taxon>
        <taxon>PACMAD clade</taxon>
        <taxon>Panicoideae</taxon>
        <taxon>Andropogonodae</taxon>
        <taxon>Andropogoneae</taxon>
        <taxon>Tripsacinae</taxon>
        <taxon>Zea</taxon>
    </lineage>
</organism>
<reference evidence="1" key="1">
    <citation type="submission" date="2015-12" db="EMBL/GenBank/DDBJ databases">
        <title>Update maize B73 reference genome by single molecule sequencing technologies.</title>
        <authorList>
            <consortium name="Maize Genome Sequencing Project"/>
            <person name="Ware D."/>
        </authorList>
    </citation>
    <scope>NUCLEOTIDE SEQUENCE</scope>
    <source>
        <tissue evidence="1">Seedling</tissue>
    </source>
</reference>
<evidence type="ECO:0000313" key="1">
    <source>
        <dbReference type="EMBL" id="AQK67895.1"/>
    </source>
</evidence>
<dbReference type="InParanoid" id="A0A1D6GYR1"/>
<proteinExistence type="predicted"/>
<dbReference type="AlphaFoldDB" id="A0A1D6GYR1"/>
<dbReference type="EMBL" id="CM000781">
    <property type="protein sequence ID" value="AQK67895.1"/>
    <property type="molecule type" value="Genomic_DNA"/>
</dbReference>
<gene>
    <name evidence="1" type="ORF">ZEAMMB73_Zm00001d015016</name>
</gene>
<protein>
    <submittedName>
        <fullName evidence="1">Uncharacterized protein</fullName>
    </submittedName>
</protein>
<name>A0A1D6GYR1_MAIZE</name>